<evidence type="ECO:0000256" key="1">
    <source>
        <dbReference type="SAM" id="MobiDB-lite"/>
    </source>
</evidence>
<feature type="region of interest" description="Disordered" evidence="1">
    <location>
        <begin position="117"/>
        <end position="140"/>
    </location>
</feature>
<dbReference type="EMBL" id="JBHUDI010000001">
    <property type="protein sequence ID" value="MFD1562056.1"/>
    <property type="molecule type" value="Genomic_DNA"/>
</dbReference>
<accession>A0ABD6BAK2</accession>
<keyword evidence="3" id="KW-1185">Reference proteome</keyword>
<evidence type="ECO:0000313" key="2">
    <source>
        <dbReference type="EMBL" id="MFD1562056.1"/>
    </source>
</evidence>
<dbReference type="RefSeq" id="WP_390283239.1">
    <property type="nucleotide sequence ID" value="NZ_JBHUDI010000001.1"/>
</dbReference>
<reference evidence="2 3" key="1">
    <citation type="journal article" date="2019" name="Int. J. Syst. Evol. Microbiol.">
        <title>The Global Catalogue of Microorganisms (GCM) 10K type strain sequencing project: providing services to taxonomists for standard genome sequencing and annotation.</title>
        <authorList>
            <consortium name="The Broad Institute Genomics Platform"/>
            <consortium name="The Broad Institute Genome Sequencing Center for Infectious Disease"/>
            <person name="Wu L."/>
            <person name="Ma J."/>
        </authorList>
    </citation>
    <scope>NUCLEOTIDE SEQUENCE [LARGE SCALE GENOMIC DNA]</scope>
    <source>
        <strain evidence="2 3">CGMCC 1.12230</strain>
    </source>
</reference>
<evidence type="ECO:0008006" key="4">
    <source>
        <dbReference type="Google" id="ProtNLM"/>
    </source>
</evidence>
<dbReference type="AlphaFoldDB" id="A0ABD6BAK2"/>
<name>A0ABD6BAK2_9EURY</name>
<dbReference type="Proteomes" id="UP001597076">
    <property type="component" value="Unassembled WGS sequence"/>
</dbReference>
<feature type="compositionally biased region" description="Basic and acidic residues" evidence="1">
    <location>
        <begin position="62"/>
        <end position="76"/>
    </location>
</feature>
<gene>
    <name evidence="2" type="ORF">ACFR99_00510</name>
</gene>
<evidence type="ECO:0000313" key="3">
    <source>
        <dbReference type="Proteomes" id="UP001597076"/>
    </source>
</evidence>
<proteinExistence type="predicted"/>
<feature type="region of interest" description="Disordered" evidence="1">
    <location>
        <begin position="27"/>
        <end position="76"/>
    </location>
</feature>
<sequence length="296" mass="31679">MRRRHLIVGAAGTLGGLAGCVDSALERGETGRNGTASDPDSGSDEPITVGDPDAIPFPSAHPPHELELRNESDTERMATVEIRADETETLLERDVAVPAGETITFVLVEPRSYTVSITRSDPDDGSESRTSVGASRHPFDCTRSRTTATLRENGIETESTSRSASCPEPAVTETSLEIGAQDCTDGTDGSATVEFADEAVAVTGRITTPTPCYEPSLADTTYDDGRDVLTVVVDSGEQTDDTCATCLGGVDYEATIDFDGRYPGRVEVRHETRGESRQVATAMYSMSEWQSETDDR</sequence>
<organism evidence="2 3">
    <name type="scientific">Haloarchaeobius amylolyticus</name>
    <dbReference type="NCBI Taxonomy" id="1198296"/>
    <lineage>
        <taxon>Archaea</taxon>
        <taxon>Methanobacteriati</taxon>
        <taxon>Methanobacteriota</taxon>
        <taxon>Stenosarchaea group</taxon>
        <taxon>Halobacteria</taxon>
        <taxon>Halobacteriales</taxon>
        <taxon>Halorubellaceae</taxon>
        <taxon>Haloarchaeobius</taxon>
    </lineage>
</organism>
<dbReference type="PROSITE" id="PS51257">
    <property type="entry name" value="PROKAR_LIPOPROTEIN"/>
    <property type="match status" value="1"/>
</dbReference>
<comment type="caution">
    <text evidence="2">The sequence shown here is derived from an EMBL/GenBank/DDBJ whole genome shotgun (WGS) entry which is preliminary data.</text>
</comment>
<protein>
    <recommendedName>
        <fullName evidence="4">Plastocyanin</fullName>
    </recommendedName>
</protein>